<evidence type="ECO:0000313" key="2">
    <source>
        <dbReference type="Proteomes" id="UP000571084"/>
    </source>
</evidence>
<organism evidence="1 2">
    <name type="scientific">Glaciimonas immobilis</name>
    <dbReference type="NCBI Taxonomy" id="728004"/>
    <lineage>
        <taxon>Bacteria</taxon>
        <taxon>Pseudomonadati</taxon>
        <taxon>Pseudomonadota</taxon>
        <taxon>Betaproteobacteria</taxon>
        <taxon>Burkholderiales</taxon>
        <taxon>Oxalobacteraceae</taxon>
        <taxon>Glaciimonas</taxon>
    </lineage>
</organism>
<keyword evidence="2" id="KW-1185">Reference proteome</keyword>
<reference evidence="1 2" key="1">
    <citation type="submission" date="2020-08" db="EMBL/GenBank/DDBJ databases">
        <title>Genomic Encyclopedia of Type Strains, Phase IV (KMG-IV): sequencing the most valuable type-strain genomes for metagenomic binning, comparative biology and taxonomic classification.</title>
        <authorList>
            <person name="Goeker M."/>
        </authorList>
    </citation>
    <scope>NUCLEOTIDE SEQUENCE [LARGE SCALE GENOMIC DNA]</scope>
    <source>
        <strain evidence="1 2">DSM 23240</strain>
    </source>
</reference>
<dbReference type="AlphaFoldDB" id="A0A840RKP5"/>
<evidence type="ECO:0000313" key="1">
    <source>
        <dbReference type="EMBL" id="MBB5198807.1"/>
    </source>
</evidence>
<proteinExistence type="predicted"/>
<name>A0A840RKP5_9BURK</name>
<gene>
    <name evidence="1" type="ORF">HNR39_000617</name>
</gene>
<sequence>MTSSLDAPPVMQIRALPRISPAPPPPNECLNLGLISNIAPAALAFLTIYVGRAWRSGHLDPTTVTGGWGAPSSLARLARAVLRKSCHRMAVSQL</sequence>
<accession>A0A840RKP5</accession>
<protein>
    <submittedName>
        <fullName evidence="1">Uncharacterized protein</fullName>
    </submittedName>
</protein>
<comment type="caution">
    <text evidence="1">The sequence shown here is derived from an EMBL/GenBank/DDBJ whole genome shotgun (WGS) entry which is preliminary data.</text>
</comment>
<dbReference type="Proteomes" id="UP000571084">
    <property type="component" value="Unassembled WGS sequence"/>
</dbReference>
<dbReference type="EMBL" id="JACHHQ010000001">
    <property type="protein sequence ID" value="MBB5198807.1"/>
    <property type="molecule type" value="Genomic_DNA"/>
</dbReference>
<dbReference type="RefSeq" id="WP_168053015.1">
    <property type="nucleotide sequence ID" value="NZ_JAAOZT010000002.1"/>
</dbReference>